<evidence type="ECO:0000313" key="2">
    <source>
        <dbReference type="EMBL" id="VFT89106.1"/>
    </source>
</evidence>
<proteinExistence type="predicted"/>
<dbReference type="EMBL" id="CAADRA010005368">
    <property type="protein sequence ID" value="VFT89106.1"/>
    <property type="molecule type" value="Genomic_DNA"/>
</dbReference>
<evidence type="ECO:0000313" key="3">
    <source>
        <dbReference type="Proteomes" id="UP000332933"/>
    </source>
</evidence>
<dbReference type="EMBL" id="VJMH01005347">
    <property type="protein sequence ID" value="KAF0697025.1"/>
    <property type="molecule type" value="Genomic_DNA"/>
</dbReference>
<name>A0A485KV26_9STRA</name>
<reference evidence="1" key="2">
    <citation type="submission" date="2019-06" db="EMBL/GenBank/DDBJ databases">
        <title>Genomics analysis of Aphanomyces spp. identifies a new class of oomycete effector associated with host adaptation.</title>
        <authorList>
            <person name="Gaulin E."/>
        </authorList>
    </citation>
    <scope>NUCLEOTIDE SEQUENCE</scope>
    <source>
        <strain evidence="1">CBS 578.67</strain>
    </source>
</reference>
<sequence>MVEATPCRATHWFTCNDATTNGAALQLSSLIPSCSFPKTMYPTTIPALAPIGAIKGHTFLPGVAGQIDAGTPLDMADIRDARRVRRARKGLHALRRGPPLVTNDEVILAAIREHAIIAAHASHLYPDVEAPAWFLPAMEAALRPMQNRLIQEIRLMESRGIARAINAQLPHDTCPLHPVVATDGVVPPHFPATTEVLKALLSADVNELLVAYGQVPTGHLEARRMQLGIFLGLYHRFS</sequence>
<dbReference type="Proteomes" id="UP000332933">
    <property type="component" value="Unassembled WGS sequence"/>
</dbReference>
<protein>
    <submittedName>
        <fullName evidence="2">Aste57867_12253 protein</fullName>
    </submittedName>
</protein>
<reference evidence="2 3" key="1">
    <citation type="submission" date="2019-03" db="EMBL/GenBank/DDBJ databases">
        <authorList>
            <person name="Gaulin E."/>
            <person name="Dumas B."/>
        </authorList>
    </citation>
    <scope>NUCLEOTIDE SEQUENCE [LARGE SCALE GENOMIC DNA]</scope>
    <source>
        <strain evidence="2">CBS 568.67</strain>
    </source>
</reference>
<dbReference type="AlphaFoldDB" id="A0A485KV26"/>
<dbReference type="OrthoDB" id="2420591at2759"/>
<accession>A0A485KV26</accession>
<organism evidence="2 3">
    <name type="scientific">Aphanomyces stellatus</name>
    <dbReference type="NCBI Taxonomy" id="120398"/>
    <lineage>
        <taxon>Eukaryota</taxon>
        <taxon>Sar</taxon>
        <taxon>Stramenopiles</taxon>
        <taxon>Oomycota</taxon>
        <taxon>Saprolegniomycetes</taxon>
        <taxon>Saprolegniales</taxon>
        <taxon>Verrucalvaceae</taxon>
        <taxon>Aphanomyces</taxon>
    </lineage>
</organism>
<keyword evidence="3" id="KW-1185">Reference proteome</keyword>
<evidence type="ECO:0000313" key="1">
    <source>
        <dbReference type="EMBL" id="KAF0697025.1"/>
    </source>
</evidence>
<gene>
    <name evidence="2" type="primary">Aste57867_12253</name>
    <name evidence="1" type="ORF">As57867_012208</name>
    <name evidence="2" type="ORF">ASTE57867_12253</name>
</gene>